<dbReference type="OrthoDB" id="687122at2759"/>
<evidence type="ECO:0000313" key="2">
    <source>
        <dbReference type="EMBL" id="CAA7061292.1"/>
    </source>
</evidence>
<dbReference type="InterPro" id="IPR013187">
    <property type="entry name" value="F-box-assoc_dom_typ3"/>
</dbReference>
<dbReference type="NCBIfam" id="TIGR01640">
    <property type="entry name" value="F_box_assoc_1"/>
    <property type="match status" value="2"/>
</dbReference>
<dbReference type="SUPFAM" id="SSF81383">
    <property type="entry name" value="F-box domain"/>
    <property type="match status" value="1"/>
</dbReference>
<proteinExistence type="predicted"/>
<dbReference type="InterPro" id="IPR036047">
    <property type="entry name" value="F-box-like_dom_sf"/>
</dbReference>
<dbReference type="Pfam" id="PF08268">
    <property type="entry name" value="FBA_3"/>
    <property type="match status" value="2"/>
</dbReference>
<dbReference type="InterPro" id="IPR001810">
    <property type="entry name" value="F-box_dom"/>
</dbReference>
<dbReference type="PANTHER" id="PTHR31111:SF125">
    <property type="entry name" value="F-BOX PROTEIN CPR30-LIKE"/>
    <property type="match status" value="1"/>
</dbReference>
<evidence type="ECO:0000313" key="3">
    <source>
        <dbReference type="Proteomes" id="UP000467841"/>
    </source>
</evidence>
<organism evidence="2 3">
    <name type="scientific">Microthlaspi erraticum</name>
    <dbReference type="NCBI Taxonomy" id="1685480"/>
    <lineage>
        <taxon>Eukaryota</taxon>
        <taxon>Viridiplantae</taxon>
        <taxon>Streptophyta</taxon>
        <taxon>Embryophyta</taxon>
        <taxon>Tracheophyta</taxon>
        <taxon>Spermatophyta</taxon>
        <taxon>Magnoliopsida</taxon>
        <taxon>eudicotyledons</taxon>
        <taxon>Gunneridae</taxon>
        <taxon>Pentapetalae</taxon>
        <taxon>rosids</taxon>
        <taxon>malvids</taxon>
        <taxon>Brassicales</taxon>
        <taxon>Brassicaceae</taxon>
        <taxon>Coluteocarpeae</taxon>
        <taxon>Microthlaspi</taxon>
    </lineage>
</organism>
<gene>
    <name evidence="2" type="ORF">MERR_LOCUS48528</name>
</gene>
<dbReference type="PANTHER" id="PTHR31111">
    <property type="entry name" value="BNAA05G37150D PROTEIN-RELATED"/>
    <property type="match status" value="1"/>
</dbReference>
<dbReference type="Proteomes" id="UP000467841">
    <property type="component" value="Unassembled WGS sequence"/>
</dbReference>
<evidence type="ECO:0000259" key="1">
    <source>
        <dbReference type="PROSITE" id="PS50181"/>
    </source>
</evidence>
<sequence>MVPSQEQRLYICLMDLRDNRNSVILSSSAPNGTPSTFVVNNDLTIPWVGLNTLHNLHGFVGNSTTTPQIYNPSVGRRHTLHNRCRHGFVRSSYSTTKPQIYNPWVGLYTLQNLHGFMCNAYSTTMPQIHNPTTRQLVTLPAIYSDPPKDSMFFYYFGHDPVNDQYKVICSMVICVGTLAYRRTPEYWVLVLKPGASWKKAAPASVDFCLNLRKRRSEARQEIQIPMDLVTEILTRLPAKSVMKFKWVSKLWSSLIRSQYFSSRFLMVPSQEQHLYICLSDRIDNRNSVILSSSAPHSTPTASTFVVNNDVTIQWRGSYNLQNLHGFIFFYYFGHDPVNDQYKVICSMVVISGTTAFKRKSEYLPWVLVLKPGGSWKKAAPASVEFCLDHVPLLKPGLSFNGVIYFLASACATYNYLADQLEQIKYVMVSFDIAYEEFRTIQMPRIEGRIHNAILIEYGGNLTVFDTNSLIDEGKVNLWVLKDVLGNKEWSRKTLVLKPSQLHLVHNICLKVKGTTQSGKVLLVPYNFLSPFHILCYDLQSNDMRKIDIKGIREQWFSTRRDIMVNLMFMDQSESILYLDT</sequence>
<accession>A0A6D2L6I1</accession>
<feature type="domain" description="F-box" evidence="1">
    <location>
        <begin position="218"/>
        <end position="267"/>
    </location>
</feature>
<dbReference type="SMART" id="SM00256">
    <property type="entry name" value="FBOX"/>
    <property type="match status" value="1"/>
</dbReference>
<dbReference type="EMBL" id="CACVBM020001862">
    <property type="protein sequence ID" value="CAA7061292.1"/>
    <property type="molecule type" value="Genomic_DNA"/>
</dbReference>
<dbReference type="PROSITE" id="PS50181">
    <property type="entry name" value="FBOX"/>
    <property type="match status" value="1"/>
</dbReference>
<dbReference type="CDD" id="cd22157">
    <property type="entry name" value="F-box_AtFBW1-like"/>
    <property type="match status" value="1"/>
</dbReference>
<reference evidence="2" key="1">
    <citation type="submission" date="2020-01" db="EMBL/GenBank/DDBJ databases">
        <authorList>
            <person name="Mishra B."/>
        </authorList>
    </citation>
    <scope>NUCLEOTIDE SEQUENCE [LARGE SCALE GENOMIC DNA]</scope>
</reference>
<dbReference type="InterPro" id="IPR017451">
    <property type="entry name" value="F-box-assoc_interact_dom"/>
</dbReference>
<dbReference type="Pfam" id="PF00646">
    <property type="entry name" value="F-box"/>
    <property type="match status" value="1"/>
</dbReference>
<keyword evidence="3" id="KW-1185">Reference proteome</keyword>
<name>A0A6D2L6I1_9BRAS</name>
<protein>
    <recommendedName>
        <fullName evidence="1">F-box domain-containing protein</fullName>
    </recommendedName>
</protein>
<dbReference type="AlphaFoldDB" id="A0A6D2L6I1"/>
<comment type="caution">
    <text evidence="2">The sequence shown here is derived from an EMBL/GenBank/DDBJ whole genome shotgun (WGS) entry which is preliminary data.</text>
</comment>